<evidence type="ECO:0000313" key="1">
    <source>
        <dbReference type="EMBL" id="GEU86302.1"/>
    </source>
</evidence>
<organism evidence="1">
    <name type="scientific">Tanacetum cinerariifolium</name>
    <name type="common">Dalmatian daisy</name>
    <name type="synonym">Chrysanthemum cinerariifolium</name>
    <dbReference type="NCBI Taxonomy" id="118510"/>
    <lineage>
        <taxon>Eukaryota</taxon>
        <taxon>Viridiplantae</taxon>
        <taxon>Streptophyta</taxon>
        <taxon>Embryophyta</taxon>
        <taxon>Tracheophyta</taxon>
        <taxon>Spermatophyta</taxon>
        <taxon>Magnoliopsida</taxon>
        <taxon>eudicotyledons</taxon>
        <taxon>Gunneridae</taxon>
        <taxon>Pentapetalae</taxon>
        <taxon>asterids</taxon>
        <taxon>campanulids</taxon>
        <taxon>Asterales</taxon>
        <taxon>Asteraceae</taxon>
        <taxon>Asteroideae</taxon>
        <taxon>Anthemideae</taxon>
        <taxon>Anthemidinae</taxon>
        <taxon>Tanacetum</taxon>
    </lineage>
</organism>
<comment type="caution">
    <text evidence="1">The sequence shown here is derived from an EMBL/GenBank/DDBJ whole genome shotgun (WGS) entry which is preliminary data.</text>
</comment>
<accession>A0A6L2NMQ2</accession>
<protein>
    <submittedName>
        <fullName evidence="1">Uncharacterized protein</fullName>
    </submittedName>
</protein>
<reference evidence="1" key="1">
    <citation type="journal article" date="2019" name="Sci. Rep.">
        <title>Draft genome of Tanacetum cinerariifolium, the natural source of mosquito coil.</title>
        <authorList>
            <person name="Yamashiro T."/>
            <person name="Shiraishi A."/>
            <person name="Satake H."/>
            <person name="Nakayama K."/>
        </authorList>
    </citation>
    <scope>NUCLEOTIDE SEQUENCE</scope>
</reference>
<gene>
    <name evidence="1" type="ORF">Tci_058280</name>
</gene>
<dbReference type="EMBL" id="BKCJ010009293">
    <property type="protein sequence ID" value="GEU86302.1"/>
    <property type="molecule type" value="Genomic_DNA"/>
</dbReference>
<dbReference type="AlphaFoldDB" id="A0A6L2NMQ2"/>
<sequence>MLTPPLQFSSPCSYLMENLQSSSNPFNSVNAIKTCFKSTNTFQKDQPQIKALTVNRIETPKSNEPEKALEDEFKDLHLSLPVLEVLAHASMYNTILDKYDKSLESGKNGFAFIQSEMLKKMKDLGLFILPCRLGDSKPFDTLADLGLLEETKNVLGLADGTKSYLVGIVRNVEHLEEKHVTWAQFEKKPDKNTTFKAGDSHPDAFTKCAYKVEFWTNEKWKGRDYICFSFPFAIKLAIGLNVYSWDPSPLGRISLPVSLLGFSTDLQSSSNLFNSVNAIKTCFKSINTFQKDQPQIKALTVNGIETPKSNEPKKALEDEFKDLHLNIPVLEVLAHAPMYNTILDKYVESLELGKNRDYEKRKGICREVETLGVFLCHRYGKSLTCPLLVGRGFLATSSVVIDCKKSKIAGVLVFMKMMGFLGAVSIIIKGNMWELQDMIEKKIDWNKPPKKGDELQVLIVELFVDLFVRLFVKLFVVVFVDEVGVVKAPISVMIVRVPEKDRGCGTRGRRLRRQRVKGIDHPCYHNEEGFDSTDIITVNQGHYEKWGMKLTKEVANPRCLSYSICDPAVFSLSTRTRQRVLAFRGPRQKVVTKKNTVSRSRLARSRTTCPVSIRAKNSLYGSRFDNKAKCFIAVDALLLTTLGDKGGGCYEVGGGSGGGVVGGVGVVCGDGVDRGVRGEVGVVSRRSAMGEVSGLSFKNWYEGGLIGVMEPKGNTVSSNGVVVKFSTMITLKSFDFTVELGFYKDITEQLAKDGEKNVFWSINVKVRESLLNLKNVMYHSRRIRYFPRLRQDQDHCLTLKNTLYPHQQILRIRYFGQHPEQARFTINTPYLEAHIHRIQWWFMNIS</sequence>
<proteinExistence type="predicted"/>
<name>A0A6L2NMQ2_TANCI</name>